<dbReference type="RefSeq" id="WP_089771933.1">
    <property type="nucleotide sequence ID" value="NZ_FNTX01000001.1"/>
</dbReference>
<dbReference type="STRING" id="648782.SAMN04488554_0975"/>
<reference evidence="3" key="1">
    <citation type="submission" date="2016-10" db="EMBL/GenBank/DDBJ databases">
        <authorList>
            <person name="Varghese N."/>
            <person name="Submissions S."/>
        </authorList>
    </citation>
    <scope>NUCLEOTIDE SEQUENCE [LARGE SCALE GENOMIC DNA]</scope>
    <source>
        <strain evidence="3">DSM 21368</strain>
    </source>
</reference>
<dbReference type="Proteomes" id="UP000199220">
    <property type="component" value="Unassembled WGS sequence"/>
</dbReference>
<feature type="transmembrane region" description="Helical" evidence="1">
    <location>
        <begin position="110"/>
        <end position="130"/>
    </location>
</feature>
<accession>A0A1H5ECV6</accession>
<feature type="transmembrane region" description="Helical" evidence="1">
    <location>
        <begin position="12"/>
        <end position="32"/>
    </location>
</feature>
<gene>
    <name evidence="2" type="ORF">SAMN04488554_0975</name>
</gene>
<name>A0A1H5ECV6_9MICO</name>
<keyword evidence="1" id="KW-0812">Transmembrane</keyword>
<proteinExistence type="predicted"/>
<protein>
    <submittedName>
        <fullName evidence="2">Uncharacterized protein</fullName>
    </submittedName>
</protein>
<sequence length="168" mass="18528">MLPLDVRRAAYLRLGTGELAATLAFAVGYLLLRDRFSPDDQLGLAAAIVPLLLILVQAGIYWLLARRWVGVDAMPAGLAELYSSFRWVNPIVLAVSLGVLVWQVSTVGAAVLSAGVWLFAVIEHLNYYVIRLAYPASQWLTLVGQRRTPQLMKDVLASRGPDRSKEPR</sequence>
<keyword evidence="1" id="KW-1133">Transmembrane helix</keyword>
<keyword evidence="1" id="KW-0472">Membrane</keyword>
<dbReference type="EMBL" id="FNTX01000001">
    <property type="protein sequence ID" value="SED88921.1"/>
    <property type="molecule type" value="Genomic_DNA"/>
</dbReference>
<feature type="transmembrane region" description="Helical" evidence="1">
    <location>
        <begin position="44"/>
        <end position="64"/>
    </location>
</feature>
<keyword evidence="3" id="KW-1185">Reference proteome</keyword>
<dbReference type="OrthoDB" id="3729710at2"/>
<organism evidence="2 3">
    <name type="scientific">Ruania alba</name>
    <dbReference type="NCBI Taxonomy" id="648782"/>
    <lineage>
        <taxon>Bacteria</taxon>
        <taxon>Bacillati</taxon>
        <taxon>Actinomycetota</taxon>
        <taxon>Actinomycetes</taxon>
        <taxon>Micrococcales</taxon>
        <taxon>Ruaniaceae</taxon>
        <taxon>Ruania</taxon>
    </lineage>
</organism>
<evidence type="ECO:0000313" key="3">
    <source>
        <dbReference type="Proteomes" id="UP000199220"/>
    </source>
</evidence>
<dbReference type="AlphaFoldDB" id="A0A1H5ECV6"/>
<evidence type="ECO:0000313" key="2">
    <source>
        <dbReference type="EMBL" id="SED88921.1"/>
    </source>
</evidence>
<evidence type="ECO:0000256" key="1">
    <source>
        <dbReference type="SAM" id="Phobius"/>
    </source>
</evidence>